<comment type="similarity">
    <text evidence="2 9">Belongs to the sulfotransferase 2 family.</text>
</comment>
<dbReference type="EMBL" id="JAODUP010000794">
    <property type="protein sequence ID" value="KAK2143981.1"/>
    <property type="molecule type" value="Genomic_DNA"/>
</dbReference>
<dbReference type="GO" id="GO:0000139">
    <property type="term" value="C:Golgi membrane"/>
    <property type="evidence" value="ECO:0007669"/>
    <property type="project" value="UniProtKB-SubCell"/>
</dbReference>
<dbReference type="GO" id="GO:0008146">
    <property type="term" value="F:sulfotransferase activity"/>
    <property type="evidence" value="ECO:0007669"/>
    <property type="project" value="InterPro"/>
</dbReference>
<accession>A0AAD9MU68</accession>
<evidence type="ECO:0000256" key="4">
    <source>
        <dbReference type="ARBA" id="ARBA00022692"/>
    </source>
</evidence>
<dbReference type="InterPro" id="IPR018011">
    <property type="entry name" value="Carb_sulfotrans_8-10"/>
</dbReference>
<evidence type="ECO:0000256" key="6">
    <source>
        <dbReference type="ARBA" id="ARBA00023034"/>
    </source>
</evidence>
<feature type="non-terminal residue" evidence="10">
    <location>
        <position position="1"/>
    </location>
</feature>
<proteinExistence type="inferred from homology"/>
<keyword evidence="3 9" id="KW-0808">Transferase</keyword>
<evidence type="ECO:0000256" key="8">
    <source>
        <dbReference type="ARBA" id="ARBA00023180"/>
    </source>
</evidence>
<comment type="caution">
    <text evidence="10">The sequence shown here is derived from an EMBL/GenBank/DDBJ whole genome shotgun (WGS) entry which is preliminary data.</text>
</comment>
<protein>
    <recommendedName>
        <fullName evidence="9">Carbohydrate sulfotransferase</fullName>
        <ecNumber evidence="9">2.8.2.-</ecNumber>
    </recommendedName>
</protein>
<evidence type="ECO:0000256" key="9">
    <source>
        <dbReference type="RuleBase" id="RU364020"/>
    </source>
</evidence>
<sequence>VCISVFSLWIVEVYPYIEMRITPRKVLWIVVVSAFLFTVKDDVIALLQGDPFGHATLVVPPEASPDVPLVQVAQREVIPVNDAVGGNDLPAEPMSPEEQEIHDWETMQTNRKGVLNQICKEVREHADVEFPTPDLLFKYMAVDHVHKVIHCPYQGKSNTNNYKKALSWAASSSLRIKQKSENYLGDVKEAPPPSFLHDLADALNANKSNEATGNASLAVTAEDLEFGHNYTQEQMDYMLKHYVKVVFPDHPYERLLAVFDHKFTNRSDDIGITLGRTIVRMSRPGAKWKEVTDSPIYFQEYMNFVLKKKGTISDFMIYYDMCHVCDMPWDYIGKTTTYERDATHIVKAVEGEQAITHNATAADLIQLDEQEIHDHMETNYMNITEYEMLRLYDDFSLDMYLFDFQWPFYNLTLMREDPTKDGKYA</sequence>
<evidence type="ECO:0000256" key="1">
    <source>
        <dbReference type="ARBA" id="ARBA00004323"/>
    </source>
</evidence>
<keyword evidence="9" id="KW-0119">Carbohydrate metabolism</keyword>
<keyword evidence="9" id="KW-0735">Signal-anchor</keyword>
<comment type="subcellular location">
    <subcellularLocation>
        <location evidence="1 9">Golgi apparatus membrane</location>
        <topology evidence="1 9">Single-pass type II membrane protein</topology>
    </subcellularLocation>
</comment>
<dbReference type="Pfam" id="PF03567">
    <property type="entry name" value="Sulfotransfer_2"/>
    <property type="match status" value="1"/>
</dbReference>
<keyword evidence="11" id="KW-1185">Reference proteome</keyword>
<organism evidence="10 11">
    <name type="scientific">Paralvinella palmiformis</name>
    <dbReference type="NCBI Taxonomy" id="53620"/>
    <lineage>
        <taxon>Eukaryota</taxon>
        <taxon>Metazoa</taxon>
        <taxon>Spiralia</taxon>
        <taxon>Lophotrochozoa</taxon>
        <taxon>Annelida</taxon>
        <taxon>Polychaeta</taxon>
        <taxon>Sedentaria</taxon>
        <taxon>Canalipalpata</taxon>
        <taxon>Terebellida</taxon>
        <taxon>Terebelliformia</taxon>
        <taxon>Alvinellidae</taxon>
        <taxon>Paralvinella</taxon>
    </lineage>
</organism>
<evidence type="ECO:0000256" key="3">
    <source>
        <dbReference type="ARBA" id="ARBA00022679"/>
    </source>
</evidence>
<gene>
    <name evidence="10" type="ORF">LSH36_794g01042</name>
</gene>
<evidence type="ECO:0000313" key="10">
    <source>
        <dbReference type="EMBL" id="KAK2143981.1"/>
    </source>
</evidence>
<dbReference type="InterPro" id="IPR005331">
    <property type="entry name" value="Sulfotransferase"/>
</dbReference>
<dbReference type="Proteomes" id="UP001208570">
    <property type="component" value="Unassembled WGS sequence"/>
</dbReference>
<evidence type="ECO:0000256" key="7">
    <source>
        <dbReference type="ARBA" id="ARBA00023136"/>
    </source>
</evidence>
<dbReference type="AlphaFoldDB" id="A0AAD9MU68"/>
<keyword evidence="8 9" id="KW-0325">Glycoprotein</keyword>
<keyword evidence="4" id="KW-0812">Transmembrane</keyword>
<keyword evidence="5" id="KW-1133">Transmembrane helix</keyword>
<dbReference type="GO" id="GO:0016051">
    <property type="term" value="P:carbohydrate biosynthetic process"/>
    <property type="evidence" value="ECO:0007669"/>
    <property type="project" value="InterPro"/>
</dbReference>
<evidence type="ECO:0000256" key="2">
    <source>
        <dbReference type="ARBA" id="ARBA00006339"/>
    </source>
</evidence>
<dbReference type="EC" id="2.8.2.-" evidence="9"/>
<evidence type="ECO:0000256" key="5">
    <source>
        <dbReference type="ARBA" id="ARBA00022989"/>
    </source>
</evidence>
<keyword evidence="7" id="KW-0472">Membrane</keyword>
<dbReference type="PANTHER" id="PTHR12137">
    <property type="entry name" value="CARBOHYDRATE SULFOTRANSFERASE"/>
    <property type="match status" value="1"/>
</dbReference>
<reference evidence="10" key="1">
    <citation type="journal article" date="2023" name="Mol. Biol. Evol.">
        <title>Third-Generation Sequencing Reveals the Adaptive Role of the Epigenome in Three Deep-Sea Polychaetes.</title>
        <authorList>
            <person name="Perez M."/>
            <person name="Aroh O."/>
            <person name="Sun Y."/>
            <person name="Lan Y."/>
            <person name="Juniper S.K."/>
            <person name="Young C.R."/>
            <person name="Angers B."/>
            <person name="Qian P.Y."/>
        </authorList>
    </citation>
    <scope>NUCLEOTIDE SEQUENCE</scope>
    <source>
        <strain evidence="10">P08H-3</strain>
    </source>
</reference>
<name>A0AAD9MU68_9ANNE</name>
<dbReference type="PANTHER" id="PTHR12137:SF33">
    <property type="entry name" value="CARBOHYDRATE SULFOTRANSFERASE 14"/>
    <property type="match status" value="1"/>
</dbReference>
<keyword evidence="6 9" id="KW-0333">Golgi apparatus</keyword>
<evidence type="ECO:0000313" key="11">
    <source>
        <dbReference type="Proteomes" id="UP001208570"/>
    </source>
</evidence>